<protein>
    <submittedName>
        <fullName evidence="8">TldD protein</fullName>
    </submittedName>
    <submittedName>
        <fullName evidence="9">TldD/PmbA family protein</fullName>
    </submittedName>
</protein>
<evidence type="ECO:0000313" key="11">
    <source>
        <dbReference type="Proteomes" id="UP000582213"/>
    </source>
</evidence>
<organism evidence="9 10">
    <name type="scientific">Sulfurisphaera ohwakuensis</name>
    <dbReference type="NCBI Taxonomy" id="69656"/>
    <lineage>
        <taxon>Archaea</taxon>
        <taxon>Thermoproteota</taxon>
        <taxon>Thermoprotei</taxon>
        <taxon>Sulfolobales</taxon>
        <taxon>Sulfolobaceae</taxon>
        <taxon>Sulfurisphaera</taxon>
    </lineage>
</organism>
<evidence type="ECO:0000256" key="2">
    <source>
        <dbReference type="ARBA" id="ARBA00022670"/>
    </source>
</evidence>
<dbReference type="RefSeq" id="WP_156013875.1">
    <property type="nucleotide sequence ID" value="NZ_CP045484.1"/>
</dbReference>
<dbReference type="InterPro" id="IPR036059">
    <property type="entry name" value="TldD/PmbA_sf"/>
</dbReference>
<dbReference type="Pfam" id="PF19290">
    <property type="entry name" value="PmbA_TldD_2nd"/>
    <property type="match status" value="1"/>
</dbReference>
<dbReference type="GO" id="GO:0005829">
    <property type="term" value="C:cytosol"/>
    <property type="evidence" value="ECO:0007669"/>
    <property type="project" value="TreeGrafter"/>
</dbReference>
<keyword evidence="10" id="KW-1185">Reference proteome</keyword>
<dbReference type="Gene3D" id="3.30.2290.10">
    <property type="entry name" value="PmbA/TldD superfamily"/>
    <property type="match status" value="1"/>
</dbReference>
<dbReference type="InterPro" id="IPR035068">
    <property type="entry name" value="TldD/PmbA_N"/>
</dbReference>
<dbReference type="Pfam" id="PF19289">
    <property type="entry name" value="PmbA_TldD_3rd"/>
    <property type="match status" value="1"/>
</dbReference>
<evidence type="ECO:0000313" key="9">
    <source>
        <dbReference type="EMBL" id="QGR16316.1"/>
    </source>
</evidence>
<evidence type="ECO:0000256" key="4">
    <source>
        <dbReference type="ARBA" id="ARBA00023049"/>
    </source>
</evidence>
<evidence type="ECO:0000259" key="6">
    <source>
        <dbReference type="Pfam" id="PF19289"/>
    </source>
</evidence>
<name>A0A650CEY1_SULOH</name>
<feature type="domain" description="Metalloprotease TldD/E C-terminal" evidence="6">
    <location>
        <begin position="217"/>
        <end position="456"/>
    </location>
</feature>
<dbReference type="PANTHER" id="PTHR30624:SF11">
    <property type="entry name" value="ZINC-DEPENDENT PROTEASE, TLDD_PMBA FAMILY"/>
    <property type="match status" value="1"/>
</dbReference>
<feature type="domain" description="Metalloprotease TldD/E N-terminal" evidence="5">
    <location>
        <begin position="16"/>
        <end position="66"/>
    </location>
</feature>
<comment type="similarity">
    <text evidence="1">Belongs to the peptidase U62 family.</text>
</comment>
<dbReference type="Proteomes" id="UP000427373">
    <property type="component" value="Chromosome"/>
</dbReference>
<reference evidence="9 10" key="1">
    <citation type="submission" date="2019-10" db="EMBL/GenBank/DDBJ databases">
        <title>Genome Sequences from Six Type Strain Members of the Archaeal Family Sulfolobaceae: Acidianus ambivalens, Acidianus infernus, Metallosphaera prunae, Stygiolobus azoricus, Sulfolobus metallicus, and Sulfurisphaera ohwakuensis.</title>
        <authorList>
            <person name="Counts J.A."/>
            <person name="Kelly R.M."/>
        </authorList>
    </citation>
    <scope>NUCLEOTIDE SEQUENCE [LARGE SCALE GENOMIC DNA]</scope>
    <source>
        <strain evidence="9 10">TA-1</strain>
    </source>
</reference>
<dbReference type="InterPro" id="IPR045569">
    <property type="entry name" value="Metalloprtase-TldD/E_C"/>
</dbReference>
<dbReference type="Pfam" id="PF01523">
    <property type="entry name" value="PmbA_TldD_1st"/>
    <property type="match status" value="1"/>
</dbReference>
<dbReference type="OrthoDB" id="98233at2157"/>
<evidence type="ECO:0000256" key="1">
    <source>
        <dbReference type="ARBA" id="ARBA00005836"/>
    </source>
</evidence>
<evidence type="ECO:0000256" key="3">
    <source>
        <dbReference type="ARBA" id="ARBA00022801"/>
    </source>
</evidence>
<evidence type="ECO:0000313" key="10">
    <source>
        <dbReference type="Proteomes" id="UP000427373"/>
    </source>
</evidence>
<feature type="domain" description="Metalloprotease TldD/E central" evidence="7">
    <location>
        <begin position="98"/>
        <end position="198"/>
    </location>
</feature>
<proteinExistence type="inferred from homology"/>
<keyword evidence="4" id="KW-0482">Metalloprotease</keyword>
<dbReference type="Proteomes" id="UP000582213">
    <property type="component" value="Unassembled WGS sequence"/>
</dbReference>
<dbReference type="GeneID" id="42800219"/>
<dbReference type="PIRSF" id="PIRSF004919">
    <property type="entry name" value="TldD"/>
    <property type="match status" value="1"/>
</dbReference>
<dbReference type="KEGG" id="soh:D1869_03195"/>
<dbReference type="SUPFAM" id="SSF111283">
    <property type="entry name" value="Putative modulator of DNA gyrase, PmbA/TldD"/>
    <property type="match status" value="1"/>
</dbReference>
<dbReference type="InterPro" id="IPR045570">
    <property type="entry name" value="Metalloprtase-TldD/E_cen_dom"/>
</dbReference>
<reference evidence="8 11" key="2">
    <citation type="submission" date="2020-08" db="EMBL/GenBank/DDBJ databases">
        <title>Genomic Encyclopedia of Type Strains, Phase IV (KMG-IV): sequencing the most valuable type-strain genomes for metagenomic binning, comparative biology and taxonomic classification.</title>
        <authorList>
            <person name="Goeker M."/>
        </authorList>
    </citation>
    <scope>NUCLEOTIDE SEQUENCE [LARGE SCALE GENOMIC DNA]</scope>
    <source>
        <strain evidence="8 11">DSM 12421</strain>
    </source>
</reference>
<keyword evidence="3" id="KW-0378">Hydrolase</keyword>
<dbReference type="PANTHER" id="PTHR30624">
    <property type="entry name" value="UNCHARACTERIZED PROTEIN TLDD AND PMBA"/>
    <property type="match status" value="1"/>
</dbReference>
<gene>
    <name evidence="9" type="ORF">D1869_03195</name>
    <name evidence="8" type="ORF">HNQ62_000474</name>
</gene>
<sequence length="461" mass="51854">MDLNVLLKKFSEFKYVEVREHKISSTHFFVINGSPAGLASVSHSGYSVRAFKDSAMYFTSSSDVEDLSPLSFSLKEWEKGYSVDQRTSGEYSVNEKEKIKDVPLEEKQKIFVEISNSLKNIKVNSRIVSVIFSYSESVEEKNILFEDGTTVHGLVPRIHVSASVSMVSDKASATFYEEFGGSGGFELIKIWDIENVLAEKIRNIDEILTKGKGVTPGRKDVIFSNMLSGIMAHESVGHPFEADRVLGRESAQAGLSYLVNRNFGEKIGSDIVNVIDDPTLPNSSGFYLIDDEGIKARAKFLIKDGKINELLQDRFSAYKFGVSSNGSARASRFDREPLVRMSNTFFMPSNFTFDELLEDVKDGIYLKSYMEWNIDDLRIGQRYIGLEAYEVRNGEIKEPLLFPVIEGTTFEFLYSIDAIDNTLKFYYGTCGKGDPDQGIPVWMGGPNMRLRNISVKVRGYE</sequence>
<evidence type="ECO:0000259" key="5">
    <source>
        <dbReference type="Pfam" id="PF01523"/>
    </source>
</evidence>
<dbReference type="EMBL" id="CP045484">
    <property type="protein sequence ID" value="QGR16316.1"/>
    <property type="molecule type" value="Genomic_DNA"/>
</dbReference>
<dbReference type="InterPro" id="IPR051463">
    <property type="entry name" value="Peptidase_U62_metallo"/>
</dbReference>
<dbReference type="InterPro" id="IPR025502">
    <property type="entry name" value="TldD"/>
</dbReference>
<evidence type="ECO:0000313" key="8">
    <source>
        <dbReference type="EMBL" id="MBB5252741.1"/>
    </source>
</evidence>
<dbReference type="EMBL" id="JACHFY010000002">
    <property type="protein sequence ID" value="MBB5252741.1"/>
    <property type="molecule type" value="Genomic_DNA"/>
</dbReference>
<dbReference type="GO" id="GO:0006508">
    <property type="term" value="P:proteolysis"/>
    <property type="evidence" value="ECO:0007669"/>
    <property type="project" value="UniProtKB-KW"/>
</dbReference>
<accession>A0A650CEY1</accession>
<dbReference type="InterPro" id="IPR002510">
    <property type="entry name" value="Metalloprtase-TldD/E_N"/>
</dbReference>
<evidence type="ECO:0000259" key="7">
    <source>
        <dbReference type="Pfam" id="PF19290"/>
    </source>
</evidence>
<keyword evidence="2" id="KW-0645">Protease</keyword>
<dbReference type="GO" id="GO:0008237">
    <property type="term" value="F:metallopeptidase activity"/>
    <property type="evidence" value="ECO:0007669"/>
    <property type="project" value="UniProtKB-KW"/>
</dbReference>
<dbReference type="AlphaFoldDB" id="A0A650CEY1"/>